<organism evidence="12">
    <name type="scientific">Graphocephala atropunctata</name>
    <dbReference type="NCBI Taxonomy" id="36148"/>
    <lineage>
        <taxon>Eukaryota</taxon>
        <taxon>Metazoa</taxon>
        <taxon>Ecdysozoa</taxon>
        <taxon>Arthropoda</taxon>
        <taxon>Hexapoda</taxon>
        <taxon>Insecta</taxon>
        <taxon>Pterygota</taxon>
        <taxon>Neoptera</taxon>
        <taxon>Paraneoptera</taxon>
        <taxon>Hemiptera</taxon>
        <taxon>Auchenorrhyncha</taxon>
        <taxon>Membracoidea</taxon>
        <taxon>Cicadellidae</taxon>
        <taxon>Cicadellinae</taxon>
        <taxon>Cicadellini</taxon>
        <taxon>Graphocephala</taxon>
    </lineage>
</organism>
<dbReference type="SUPFAM" id="SSF55753">
    <property type="entry name" value="Actin depolymerizing proteins"/>
    <property type="match status" value="1"/>
</dbReference>
<dbReference type="Pfam" id="PF00241">
    <property type="entry name" value="Cofilin_ADF"/>
    <property type="match status" value="1"/>
</dbReference>
<dbReference type="InterPro" id="IPR035717">
    <property type="entry name" value="Drebrin-like_SH3"/>
</dbReference>
<feature type="compositionally biased region" description="Low complexity" evidence="9">
    <location>
        <begin position="361"/>
        <end position="376"/>
    </location>
</feature>
<dbReference type="PANTHER" id="PTHR10829">
    <property type="entry name" value="CORTACTIN AND DREBRIN"/>
    <property type="match status" value="1"/>
</dbReference>
<evidence type="ECO:0000256" key="8">
    <source>
        <dbReference type="PROSITE-ProRule" id="PRU00192"/>
    </source>
</evidence>
<evidence type="ECO:0000256" key="4">
    <source>
        <dbReference type="ARBA" id="ARBA00022490"/>
    </source>
</evidence>
<dbReference type="FunFam" id="2.30.30.40:FF:000046">
    <property type="entry name" value="Drebrin-like protein isoform B"/>
    <property type="match status" value="1"/>
</dbReference>
<dbReference type="GO" id="GO:0005884">
    <property type="term" value="C:actin filament"/>
    <property type="evidence" value="ECO:0007669"/>
    <property type="project" value="TreeGrafter"/>
</dbReference>
<feature type="region of interest" description="Disordered" evidence="9">
    <location>
        <begin position="361"/>
        <end position="420"/>
    </location>
</feature>
<keyword evidence="4" id="KW-0963">Cytoplasm</keyword>
<dbReference type="PANTHER" id="PTHR10829:SF25">
    <property type="entry name" value="DREBRIN-LIKE PROTEIN"/>
    <property type="match status" value="1"/>
</dbReference>
<dbReference type="InterPro" id="IPR036028">
    <property type="entry name" value="SH3-like_dom_sf"/>
</dbReference>
<comment type="subcellular location">
    <subcellularLocation>
        <location evidence="1">Cytoplasm</location>
        <location evidence="1">Cytoskeleton</location>
    </subcellularLocation>
</comment>
<dbReference type="SMART" id="SM00326">
    <property type="entry name" value="SH3"/>
    <property type="match status" value="1"/>
</dbReference>
<dbReference type="GO" id="GO:0030864">
    <property type="term" value="C:cortical actin cytoskeleton"/>
    <property type="evidence" value="ECO:0007669"/>
    <property type="project" value="TreeGrafter"/>
</dbReference>
<comment type="similarity">
    <text evidence="2">Belongs to the ABP1 family.</text>
</comment>
<dbReference type="InterPro" id="IPR002108">
    <property type="entry name" value="ADF-H"/>
</dbReference>
<dbReference type="Pfam" id="PF14604">
    <property type="entry name" value="SH3_9"/>
    <property type="match status" value="1"/>
</dbReference>
<evidence type="ECO:0008006" key="13">
    <source>
        <dbReference type="Google" id="ProtNLM"/>
    </source>
</evidence>
<dbReference type="SMART" id="SM00102">
    <property type="entry name" value="ADF"/>
    <property type="match status" value="1"/>
</dbReference>
<feature type="region of interest" description="Disordered" evidence="9">
    <location>
        <begin position="170"/>
        <end position="201"/>
    </location>
</feature>
<accession>A0A1B6L3R3</accession>
<dbReference type="GO" id="GO:0051015">
    <property type="term" value="F:actin filament binding"/>
    <property type="evidence" value="ECO:0007669"/>
    <property type="project" value="TreeGrafter"/>
</dbReference>
<dbReference type="SUPFAM" id="SSF50044">
    <property type="entry name" value="SH3-domain"/>
    <property type="match status" value="1"/>
</dbReference>
<dbReference type="GO" id="GO:0030027">
    <property type="term" value="C:lamellipodium"/>
    <property type="evidence" value="ECO:0007669"/>
    <property type="project" value="TreeGrafter"/>
</dbReference>
<dbReference type="EMBL" id="GEBQ01021691">
    <property type="protein sequence ID" value="JAT18286.1"/>
    <property type="molecule type" value="Transcribed_RNA"/>
</dbReference>
<evidence type="ECO:0000256" key="2">
    <source>
        <dbReference type="ARBA" id="ARBA00011039"/>
    </source>
</evidence>
<dbReference type="GO" id="GO:0045773">
    <property type="term" value="P:positive regulation of axon extension"/>
    <property type="evidence" value="ECO:0007669"/>
    <property type="project" value="TreeGrafter"/>
</dbReference>
<dbReference type="PRINTS" id="PR00452">
    <property type="entry name" value="SH3DOMAIN"/>
</dbReference>
<evidence type="ECO:0000256" key="3">
    <source>
        <dbReference type="ARBA" id="ARBA00022443"/>
    </source>
</evidence>
<evidence type="ECO:0000256" key="6">
    <source>
        <dbReference type="ARBA" id="ARBA00023203"/>
    </source>
</evidence>
<dbReference type="GO" id="GO:0014069">
    <property type="term" value="C:postsynaptic density"/>
    <property type="evidence" value="ECO:0007669"/>
    <property type="project" value="TreeGrafter"/>
</dbReference>
<dbReference type="GO" id="GO:0098974">
    <property type="term" value="P:postsynaptic actin cytoskeleton organization"/>
    <property type="evidence" value="ECO:0007669"/>
    <property type="project" value="TreeGrafter"/>
</dbReference>
<dbReference type="CDD" id="cd11281">
    <property type="entry name" value="ADF_drebrin_like"/>
    <property type="match status" value="1"/>
</dbReference>
<evidence type="ECO:0000256" key="7">
    <source>
        <dbReference type="ARBA" id="ARBA00023212"/>
    </source>
</evidence>
<reference evidence="12" key="1">
    <citation type="submission" date="2015-11" db="EMBL/GenBank/DDBJ databases">
        <title>De novo transcriptome assembly of four potential Pierce s Disease insect vectors from Arizona vineyards.</title>
        <authorList>
            <person name="Tassone E.E."/>
        </authorList>
    </citation>
    <scope>NUCLEOTIDE SEQUENCE</scope>
</reference>
<name>A0A1B6L3R3_9HEMI</name>
<feature type="compositionally biased region" description="Polar residues" evidence="9">
    <location>
        <begin position="385"/>
        <end position="407"/>
    </location>
</feature>
<evidence type="ECO:0000259" key="11">
    <source>
        <dbReference type="PROSITE" id="PS51263"/>
    </source>
</evidence>
<gene>
    <name evidence="12" type="ORF">g.38159</name>
</gene>
<keyword evidence="7" id="KW-0206">Cytoskeleton</keyword>
<dbReference type="InterPro" id="IPR001452">
    <property type="entry name" value="SH3_domain"/>
</dbReference>
<dbReference type="GO" id="GO:0030833">
    <property type="term" value="P:regulation of actin filament polymerization"/>
    <property type="evidence" value="ECO:0007669"/>
    <property type="project" value="TreeGrafter"/>
</dbReference>
<keyword evidence="5" id="KW-0175">Coiled coil</keyword>
<dbReference type="PROSITE" id="PS50002">
    <property type="entry name" value="SH3"/>
    <property type="match status" value="1"/>
</dbReference>
<evidence type="ECO:0000256" key="9">
    <source>
        <dbReference type="SAM" id="MobiDB-lite"/>
    </source>
</evidence>
<sequence length="509" mass="57686">MAINVEKYKESLLAAWKDVVDDKSNTDWALFSYEGQTHDLKVIGTGDGGIEEMREELNSGKIMYAFCKVLDPKTSLHKFVLVNWQGEGAPHHRKATSANHIRDVSCLLKGFHVTVNARNEEEVDNDIIVEKLSKASSSAYSFKDRGETVKESGPVGTTYKRVIPQQEINSNERDKFWQKEEEEEKKRQDAERKHREEEKKRLEHEIKHREIEEAAQREARIKERSKSISVLREAERNELIRVNAANLAERGNDIEDREKEEIERKERSEILRRQRSQEAQALISKRTIDARAVFEQNTSAGQLYQRRASYQPTTNNSVISPVKEKVSPVAEKVRWPPAQPVEVAPVHELEPVVEARVNNISQPNNEPVNNVVESQPSKADEPPAVSTQNNVPAASTQNNVPAQQNNGLPPPVSVPINGNEEPQANEVERAQPFVDDLYMNNGAAMEDYEDLDLRAQALYDYQAADDTEISFDPGDIITRIDQIDAGWWQGMAPDGSYGLFPANYVQLLD</sequence>
<protein>
    <recommendedName>
        <fullName evidence="13">SH3 domain-containing protein</fullName>
    </recommendedName>
</protein>
<feature type="domain" description="ADF-H" evidence="11">
    <location>
        <begin position="2"/>
        <end position="133"/>
    </location>
</feature>
<proteinExistence type="inferred from homology"/>
<dbReference type="PROSITE" id="PS51263">
    <property type="entry name" value="ADF_H"/>
    <property type="match status" value="1"/>
</dbReference>
<keyword evidence="6" id="KW-0009">Actin-binding</keyword>
<dbReference type="GO" id="GO:0030425">
    <property type="term" value="C:dendrite"/>
    <property type="evidence" value="ECO:0007669"/>
    <property type="project" value="TreeGrafter"/>
</dbReference>
<feature type="domain" description="SH3" evidence="10">
    <location>
        <begin position="450"/>
        <end position="509"/>
    </location>
</feature>
<dbReference type="GO" id="GO:0030427">
    <property type="term" value="C:site of polarized growth"/>
    <property type="evidence" value="ECO:0007669"/>
    <property type="project" value="TreeGrafter"/>
</dbReference>
<dbReference type="GO" id="GO:0048812">
    <property type="term" value="P:neuron projection morphogenesis"/>
    <property type="evidence" value="ECO:0007669"/>
    <property type="project" value="TreeGrafter"/>
</dbReference>
<evidence type="ECO:0000313" key="12">
    <source>
        <dbReference type="EMBL" id="JAT18286.1"/>
    </source>
</evidence>
<keyword evidence="3 8" id="KW-0728">SH3 domain</keyword>
<dbReference type="Gene3D" id="3.40.20.10">
    <property type="entry name" value="Severin"/>
    <property type="match status" value="1"/>
</dbReference>
<dbReference type="Gene3D" id="2.30.30.40">
    <property type="entry name" value="SH3 Domains"/>
    <property type="match status" value="1"/>
</dbReference>
<dbReference type="CDD" id="cd11960">
    <property type="entry name" value="SH3_Abp1_eu"/>
    <property type="match status" value="1"/>
</dbReference>
<dbReference type="InterPro" id="IPR029006">
    <property type="entry name" value="ADF-H/Gelsolin-like_dom_sf"/>
</dbReference>
<evidence type="ECO:0000256" key="1">
    <source>
        <dbReference type="ARBA" id="ARBA00004245"/>
    </source>
</evidence>
<dbReference type="AlphaFoldDB" id="A0A1B6L3R3"/>
<evidence type="ECO:0000256" key="5">
    <source>
        <dbReference type="ARBA" id="ARBA00023054"/>
    </source>
</evidence>
<dbReference type="GO" id="GO:0045211">
    <property type="term" value="C:postsynaptic membrane"/>
    <property type="evidence" value="ECO:0007669"/>
    <property type="project" value="TreeGrafter"/>
</dbReference>
<evidence type="ECO:0000259" key="10">
    <source>
        <dbReference type="PROSITE" id="PS50002"/>
    </source>
</evidence>